<keyword evidence="3" id="KW-1185">Reference proteome</keyword>
<protein>
    <recommendedName>
        <fullName evidence="4">DUF4025 domain-containing protein</fullName>
    </recommendedName>
</protein>
<feature type="region of interest" description="Disordered" evidence="1">
    <location>
        <begin position="1"/>
        <end position="61"/>
    </location>
</feature>
<name>A0ABU2J6J9_9ACTN</name>
<organism evidence="2 3">
    <name type="scientific">Jatrophihabitans lederbergiae</name>
    <dbReference type="NCBI Taxonomy" id="3075547"/>
    <lineage>
        <taxon>Bacteria</taxon>
        <taxon>Bacillati</taxon>
        <taxon>Actinomycetota</taxon>
        <taxon>Actinomycetes</taxon>
        <taxon>Jatrophihabitantales</taxon>
        <taxon>Jatrophihabitantaceae</taxon>
        <taxon>Jatrophihabitans</taxon>
    </lineage>
</organism>
<evidence type="ECO:0000313" key="2">
    <source>
        <dbReference type="EMBL" id="MDT0260617.1"/>
    </source>
</evidence>
<dbReference type="EMBL" id="JAVREH010000004">
    <property type="protein sequence ID" value="MDT0260617.1"/>
    <property type="molecule type" value="Genomic_DNA"/>
</dbReference>
<reference evidence="3" key="1">
    <citation type="submission" date="2023-07" db="EMBL/GenBank/DDBJ databases">
        <title>30 novel species of actinomycetes from the DSMZ collection.</title>
        <authorList>
            <person name="Nouioui I."/>
        </authorList>
    </citation>
    <scope>NUCLEOTIDE SEQUENCE [LARGE SCALE GENOMIC DNA]</scope>
    <source>
        <strain evidence="3">DSM 44399</strain>
    </source>
</reference>
<accession>A0ABU2J6J9</accession>
<dbReference type="RefSeq" id="WP_311421774.1">
    <property type="nucleotide sequence ID" value="NZ_JAVREH010000004.1"/>
</dbReference>
<evidence type="ECO:0000313" key="3">
    <source>
        <dbReference type="Proteomes" id="UP001183176"/>
    </source>
</evidence>
<sequence>MTDEKNTKAAGEGLTDEEMVKQVAGQTSSDLKYSDVFEREADGTTTDVEAAKASADDVAGD</sequence>
<gene>
    <name evidence="2" type="ORF">RM423_04345</name>
</gene>
<comment type="caution">
    <text evidence="2">The sequence shown here is derived from an EMBL/GenBank/DDBJ whole genome shotgun (WGS) entry which is preliminary data.</text>
</comment>
<evidence type="ECO:0008006" key="4">
    <source>
        <dbReference type="Google" id="ProtNLM"/>
    </source>
</evidence>
<dbReference type="Proteomes" id="UP001183176">
    <property type="component" value="Unassembled WGS sequence"/>
</dbReference>
<evidence type="ECO:0000256" key="1">
    <source>
        <dbReference type="SAM" id="MobiDB-lite"/>
    </source>
</evidence>
<proteinExistence type="predicted"/>
<feature type="compositionally biased region" description="Basic and acidic residues" evidence="1">
    <location>
        <begin position="32"/>
        <end position="42"/>
    </location>
</feature>